<accession>A0ABP1RBT9</accession>
<organism evidence="2 3">
    <name type="scientific">Orchesella dallaii</name>
    <dbReference type="NCBI Taxonomy" id="48710"/>
    <lineage>
        <taxon>Eukaryota</taxon>
        <taxon>Metazoa</taxon>
        <taxon>Ecdysozoa</taxon>
        <taxon>Arthropoda</taxon>
        <taxon>Hexapoda</taxon>
        <taxon>Collembola</taxon>
        <taxon>Entomobryomorpha</taxon>
        <taxon>Entomobryoidea</taxon>
        <taxon>Orchesellidae</taxon>
        <taxon>Orchesellinae</taxon>
        <taxon>Orchesella</taxon>
    </lineage>
</organism>
<sequence length="322" mass="36365">MKLLNMWAWWCELLVVLSCIWLTHGSDQETSTTTNSSAIKIICNDTKAKELDECWSKLPPVKDHGIPSTPQALENACKVFDTGMECVDNWSKACLSKQDQNKVTSSVVGALETYRFLCTDRKFRREFLSHADCYKRISPHWDDCARKFIDSLKRVDHVRDVLSLCCIRFRYIQCVTEVANNFCSKNATRFLQKLAESLVRSEMRTYHPSQCINVGPKNCSEVSSAQSSTKFFSISPSSFLHRMLSYPAKGVINSLNVLQGLAFSDITTFFCALSREFDPYFNHQDGDLQDSTSTTFSIATTTSFGNIPTTNTCSKQDVSSSM</sequence>
<keyword evidence="1" id="KW-0732">Signal</keyword>
<gene>
    <name evidence="2" type="ORF">ODALV1_LOCUS19500</name>
</gene>
<reference evidence="2 3" key="1">
    <citation type="submission" date="2024-08" db="EMBL/GenBank/DDBJ databases">
        <authorList>
            <person name="Cucini C."/>
            <person name="Frati F."/>
        </authorList>
    </citation>
    <scope>NUCLEOTIDE SEQUENCE [LARGE SCALE GENOMIC DNA]</scope>
</reference>
<keyword evidence="3" id="KW-1185">Reference proteome</keyword>
<feature type="signal peptide" evidence="1">
    <location>
        <begin position="1"/>
        <end position="25"/>
    </location>
</feature>
<evidence type="ECO:0000313" key="2">
    <source>
        <dbReference type="EMBL" id="CAL8121704.1"/>
    </source>
</evidence>
<comment type="caution">
    <text evidence="2">The sequence shown here is derived from an EMBL/GenBank/DDBJ whole genome shotgun (WGS) entry which is preliminary data.</text>
</comment>
<evidence type="ECO:0000313" key="3">
    <source>
        <dbReference type="Proteomes" id="UP001642540"/>
    </source>
</evidence>
<proteinExistence type="predicted"/>
<feature type="chain" id="PRO_5046138464" evidence="1">
    <location>
        <begin position="26"/>
        <end position="322"/>
    </location>
</feature>
<dbReference type="PANTHER" id="PTHR33964">
    <property type="entry name" value="RE45066P-RELATED"/>
    <property type="match status" value="1"/>
</dbReference>
<evidence type="ECO:0000256" key="1">
    <source>
        <dbReference type="SAM" id="SignalP"/>
    </source>
</evidence>
<dbReference type="PANTHER" id="PTHR33964:SF2">
    <property type="entry name" value="IP09356P"/>
    <property type="match status" value="1"/>
</dbReference>
<name>A0ABP1RBT9_9HEXA</name>
<dbReference type="EMBL" id="CAXLJM020000066">
    <property type="protein sequence ID" value="CAL8121704.1"/>
    <property type="molecule type" value="Genomic_DNA"/>
</dbReference>
<protein>
    <submittedName>
        <fullName evidence="2">Uncharacterized protein</fullName>
    </submittedName>
</protein>
<dbReference type="Proteomes" id="UP001642540">
    <property type="component" value="Unassembled WGS sequence"/>
</dbReference>